<name>A0A3P7MBY0_DIBLA</name>
<feature type="compositionally biased region" description="Polar residues" evidence="1">
    <location>
        <begin position="318"/>
        <end position="328"/>
    </location>
</feature>
<accession>A0A3P7MBY0</accession>
<dbReference type="AlphaFoldDB" id="A0A3P7MBY0"/>
<organism evidence="2 3">
    <name type="scientific">Dibothriocephalus latus</name>
    <name type="common">Fish tapeworm</name>
    <name type="synonym">Diphyllobothrium latum</name>
    <dbReference type="NCBI Taxonomy" id="60516"/>
    <lineage>
        <taxon>Eukaryota</taxon>
        <taxon>Metazoa</taxon>
        <taxon>Spiralia</taxon>
        <taxon>Lophotrochozoa</taxon>
        <taxon>Platyhelminthes</taxon>
        <taxon>Cestoda</taxon>
        <taxon>Eucestoda</taxon>
        <taxon>Diphyllobothriidea</taxon>
        <taxon>Diphyllobothriidae</taxon>
        <taxon>Dibothriocephalus</taxon>
    </lineage>
</organism>
<evidence type="ECO:0008006" key="4">
    <source>
        <dbReference type="Google" id="ProtNLM"/>
    </source>
</evidence>
<dbReference type="OrthoDB" id="71500at2759"/>
<evidence type="ECO:0000313" key="2">
    <source>
        <dbReference type="EMBL" id="VDN15421.1"/>
    </source>
</evidence>
<sequence>MSTPTHVPADEMTEAATGASGITESAVASTPTQKWCRVCKVLMDRGVAPKYHFQTKRHRRALLDSLPSAQRINYKMDELNAASIVDIPLNHPSPRILAELERQKSIGKRMVSIRQRMNSRTALYRREACITNPKSAPDGIQKQQYVIQISALYQTDVAQTVCFHLDLLPVLTGLIDLIRSQRYFDFPVVPTRTITLACSVLNLLCFDNSLPCWHLLFTNDLTILIDCLIVKLTRLETSEFHESVKSLGQGSSKAKSSTAGDNSSTTAAASTPHPATVQEEKTCVRGLFSCLITVLNVLGSAASLNQFVASDPVLAAKSSTAGDTTSNCGPEKDESCVSASNSKQHVKTPAWFRPKAITVDFVAFISNSGLMELITARLSSPTLTNELILFGKTATAGPDSVSEGGAESVRTSLAFLMIEFLTATVKLLPQSSVLSSTETRTDEAKAAVSANDSTYIFEAAAATEVFGLVALLYGVLLCPPTSATSGIPSISRREGWESAESTAYLRTLLSSDAVGEVILAAIRLINGFIVTDQREMQGMYTARSLETAAAAAAAATTTIFQKCLLNSFAKTFAL</sequence>
<proteinExistence type="predicted"/>
<dbReference type="Proteomes" id="UP000281553">
    <property type="component" value="Unassembled WGS sequence"/>
</dbReference>
<feature type="compositionally biased region" description="Low complexity" evidence="1">
    <location>
        <begin position="256"/>
        <end position="275"/>
    </location>
</feature>
<reference evidence="2 3" key="1">
    <citation type="submission" date="2018-11" db="EMBL/GenBank/DDBJ databases">
        <authorList>
            <consortium name="Pathogen Informatics"/>
        </authorList>
    </citation>
    <scope>NUCLEOTIDE SEQUENCE [LARGE SCALE GENOMIC DNA]</scope>
</reference>
<gene>
    <name evidence="2" type="ORF">DILT_LOCUS11252</name>
</gene>
<dbReference type="PANTHER" id="PTHR31434:SF2">
    <property type="entry name" value="S PHASE CYCLIN A-ASSOCIATED PROTEIN IN THE ENDOPLASMIC RETICULUM"/>
    <property type="match status" value="1"/>
</dbReference>
<feature type="region of interest" description="Disordered" evidence="1">
    <location>
        <begin position="249"/>
        <end position="275"/>
    </location>
</feature>
<feature type="region of interest" description="Disordered" evidence="1">
    <location>
        <begin position="1"/>
        <end position="25"/>
    </location>
</feature>
<protein>
    <recommendedName>
        <fullName evidence="4">U1-type domain-containing protein</fullName>
    </recommendedName>
</protein>
<dbReference type="PANTHER" id="PTHR31434">
    <property type="entry name" value="S PHASE CYCLIN A-ASSOCIATED PROTEIN IN THE ENDOPLASMIC RETICULUM"/>
    <property type="match status" value="1"/>
</dbReference>
<feature type="region of interest" description="Disordered" evidence="1">
    <location>
        <begin position="318"/>
        <end position="340"/>
    </location>
</feature>
<dbReference type="EMBL" id="UYRU01062464">
    <property type="protein sequence ID" value="VDN15421.1"/>
    <property type="molecule type" value="Genomic_DNA"/>
</dbReference>
<evidence type="ECO:0000256" key="1">
    <source>
        <dbReference type="SAM" id="MobiDB-lite"/>
    </source>
</evidence>
<keyword evidence="3" id="KW-1185">Reference proteome</keyword>
<evidence type="ECO:0000313" key="3">
    <source>
        <dbReference type="Proteomes" id="UP000281553"/>
    </source>
</evidence>